<accession>A0A1B7P0B5</accession>
<dbReference type="InterPro" id="IPR015590">
    <property type="entry name" value="Aldehyde_DH_dom"/>
</dbReference>
<dbReference type="EMBL" id="LGUA01000303">
    <property type="protein sequence ID" value="OAX82460.1"/>
    <property type="molecule type" value="Genomic_DNA"/>
</dbReference>
<dbReference type="Gene3D" id="3.40.605.10">
    <property type="entry name" value="Aldehyde Dehydrogenase, Chain A, domain 1"/>
    <property type="match status" value="1"/>
</dbReference>
<dbReference type="InterPro" id="IPR016161">
    <property type="entry name" value="Ald_DH/histidinol_DH"/>
</dbReference>
<dbReference type="GO" id="GO:0016491">
    <property type="term" value="F:oxidoreductase activity"/>
    <property type="evidence" value="ECO:0007669"/>
    <property type="project" value="InterPro"/>
</dbReference>
<dbReference type="InterPro" id="IPR016162">
    <property type="entry name" value="Ald_DH_N"/>
</dbReference>
<dbReference type="OrthoDB" id="310895at2759"/>
<proteinExistence type="predicted"/>
<dbReference type="SUPFAM" id="SSF53720">
    <property type="entry name" value="ALDH-like"/>
    <property type="match status" value="1"/>
</dbReference>
<gene>
    <name evidence="2" type="ORF">ACJ72_03192</name>
</gene>
<reference evidence="2 3" key="1">
    <citation type="submission" date="2015-07" db="EMBL/GenBank/DDBJ databases">
        <title>Emmonsia species relationships and genome sequence.</title>
        <authorList>
            <person name="Cuomo C.A."/>
            <person name="Schwartz I.S."/>
            <person name="Kenyon C."/>
            <person name="de Hoog G.S."/>
            <person name="Govender N.P."/>
            <person name="Botha A."/>
            <person name="Moreno L."/>
            <person name="de Vries M."/>
            <person name="Munoz J.F."/>
            <person name="Stielow J.B."/>
        </authorList>
    </citation>
    <scope>NUCLEOTIDE SEQUENCE [LARGE SCALE GENOMIC DNA]</scope>
    <source>
        <strain evidence="2 3">CBS 136260</strain>
    </source>
</reference>
<dbReference type="Pfam" id="PF00171">
    <property type="entry name" value="Aldedh"/>
    <property type="match status" value="1"/>
</dbReference>
<dbReference type="STRING" id="1658172.A0A1B7P0B5"/>
<comment type="caution">
    <text evidence="2">The sequence shown here is derived from an EMBL/GenBank/DDBJ whole genome shotgun (WGS) entry which is preliminary data.</text>
</comment>
<dbReference type="Proteomes" id="UP000091918">
    <property type="component" value="Unassembled WGS sequence"/>
</dbReference>
<organism evidence="2 3">
    <name type="scientific">Emergomyces africanus</name>
    <dbReference type="NCBI Taxonomy" id="1955775"/>
    <lineage>
        <taxon>Eukaryota</taxon>
        <taxon>Fungi</taxon>
        <taxon>Dikarya</taxon>
        <taxon>Ascomycota</taxon>
        <taxon>Pezizomycotina</taxon>
        <taxon>Eurotiomycetes</taxon>
        <taxon>Eurotiomycetidae</taxon>
        <taxon>Onygenales</taxon>
        <taxon>Ajellomycetaceae</taxon>
        <taxon>Emergomyces</taxon>
    </lineage>
</organism>
<evidence type="ECO:0000259" key="1">
    <source>
        <dbReference type="Pfam" id="PF00171"/>
    </source>
</evidence>
<protein>
    <recommendedName>
        <fullName evidence="1">Aldehyde dehydrogenase domain-containing protein</fullName>
    </recommendedName>
</protein>
<evidence type="ECO:0000313" key="3">
    <source>
        <dbReference type="Proteomes" id="UP000091918"/>
    </source>
</evidence>
<keyword evidence="3" id="KW-1185">Reference proteome</keyword>
<dbReference type="AlphaFoldDB" id="A0A1B7P0B5"/>
<feature type="domain" description="Aldehyde dehydrogenase" evidence="1">
    <location>
        <begin position="19"/>
        <end position="65"/>
    </location>
</feature>
<evidence type="ECO:0000313" key="2">
    <source>
        <dbReference type="EMBL" id="OAX82460.1"/>
    </source>
</evidence>
<name>A0A1B7P0B5_9EURO</name>
<sequence>MVSQTIPLLLDNKSVVTADTFDVINPNSGEVIYKCSSTSVEDAARAVDSANTAFKSWAKVKPTAR</sequence>